<dbReference type="PANTHER" id="PTHR11012:SF48">
    <property type="entry name" value="CHK KINASE-LIKE DOMAIN-CONTAINING PROTEIN-RELATED"/>
    <property type="match status" value="1"/>
</dbReference>
<proteinExistence type="predicted"/>
<dbReference type="OrthoDB" id="190089at2759"/>
<dbReference type="EMBL" id="KQ435762">
    <property type="protein sequence ID" value="KOX75449.1"/>
    <property type="molecule type" value="Genomic_DNA"/>
</dbReference>
<dbReference type="InterPro" id="IPR004119">
    <property type="entry name" value="EcKL"/>
</dbReference>
<feature type="domain" description="CHK kinase-like" evidence="1">
    <location>
        <begin position="130"/>
        <end position="327"/>
    </location>
</feature>
<accession>A0A0M9A434</accession>
<dbReference type="InterPro" id="IPR011009">
    <property type="entry name" value="Kinase-like_dom_sf"/>
</dbReference>
<dbReference type="PANTHER" id="PTHR11012">
    <property type="entry name" value="PROTEIN KINASE-LIKE DOMAIN-CONTAINING"/>
    <property type="match status" value="1"/>
</dbReference>
<gene>
    <name evidence="2" type="ORF">WN51_12193</name>
</gene>
<organism evidence="2 3">
    <name type="scientific">Melipona quadrifasciata</name>
    <dbReference type="NCBI Taxonomy" id="166423"/>
    <lineage>
        <taxon>Eukaryota</taxon>
        <taxon>Metazoa</taxon>
        <taxon>Ecdysozoa</taxon>
        <taxon>Arthropoda</taxon>
        <taxon>Hexapoda</taxon>
        <taxon>Insecta</taxon>
        <taxon>Pterygota</taxon>
        <taxon>Neoptera</taxon>
        <taxon>Endopterygota</taxon>
        <taxon>Hymenoptera</taxon>
        <taxon>Apocrita</taxon>
        <taxon>Aculeata</taxon>
        <taxon>Apoidea</taxon>
        <taxon>Anthophila</taxon>
        <taxon>Apidae</taxon>
        <taxon>Melipona</taxon>
    </lineage>
</organism>
<dbReference type="Gene3D" id="3.90.1200.10">
    <property type="match status" value="1"/>
</dbReference>
<evidence type="ECO:0000313" key="3">
    <source>
        <dbReference type="Proteomes" id="UP000053105"/>
    </source>
</evidence>
<keyword evidence="3" id="KW-1185">Reference proteome</keyword>
<dbReference type="AlphaFoldDB" id="A0A0M9A434"/>
<protein>
    <recommendedName>
        <fullName evidence="1">CHK kinase-like domain-containing protein</fullName>
    </recommendedName>
</protein>
<reference evidence="2 3" key="1">
    <citation type="submission" date="2015-07" db="EMBL/GenBank/DDBJ databases">
        <title>The genome of Melipona quadrifasciata.</title>
        <authorList>
            <person name="Pan H."/>
            <person name="Kapheim K."/>
        </authorList>
    </citation>
    <scope>NUCLEOTIDE SEQUENCE [LARGE SCALE GENOMIC DNA]</scope>
    <source>
        <strain evidence="2">0111107301</strain>
        <tissue evidence="2">Whole body</tissue>
    </source>
</reference>
<dbReference type="SUPFAM" id="SSF56112">
    <property type="entry name" value="Protein kinase-like (PK-like)"/>
    <property type="match status" value="1"/>
</dbReference>
<dbReference type="Pfam" id="PF02958">
    <property type="entry name" value="EcKL"/>
    <property type="match status" value="1"/>
</dbReference>
<dbReference type="Proteomes" id="UP000053105">
    <property type="component" value="Unassembled WGS sequence"/>
</dbReference>
<name>A0A0M9A434_9HYME</name>
<evidence type="ECO:0000259" key="1">
    <source>
        <dbReference type="SMART" id="SM00587"/>
    </source>
</evidence>
<evidence type="ECO:0000313" key="2">
    <source>
        <dbReference type="EMBL" id="KOX75449.1"/>
    </source>
</evidence>
<sequence length="497" mass="57193">MRNPSTEQILKDEECFEIIRKKLTKDSMEDFSLITYEVIPIDEVNGFMGQYFTLKATVASPRSPLETKNINFFTKVPPPMSSPQYDFIQQYGTFKKEVALYTTVFPEVLVDGLDKRYVPECFLGLEDDVIVLEDMAHSGYEMTDKFEPFDFEHCKILMKTLARFHAKSLIFEELYQKSLHDEFSHCMQETLWPLKGGRAKAMFDAAVKGIVSLIDLMPRLNEAQKKAFSAKVTELCVDHANKLLPSMKHKNVLCHGDLWANNILFKYDNDGKPLECCLIDFQLARYNPPAHDILCFLQFTTTRELREKHGDELFRIYHDSMARALAEAGLDITTVFPWSDFAASIEDLRVMCITHGVLNIPIMLLEPGAASKYFSHEPELLENILYVDRTPLICKQVEDVPRYKDRMMDALLELHDHVAVLNEFSNKLQATRESRKLVLHDGRKERPEAYFYRILHRIRSVGEGATQQQSGGVVLPSSSSARLVLQTRIELHQHENL</sequence>
<dbReference type="InterPro" id="IPR015897">
    <property type="entry name" value="CHK_kinase-like"/>
</dbReference>
<dbReference type="STRING" id="166423.A0A0M9A434"/>
<dbReference type="SMART" id="SM00587">
    <property type="entry name" value="CHK"/>
    <property type="match status" value="1"/>
</dbReference>